<feature type="transmembrane region" description="Helical" evidence="1">
    <location>
        <begin position="114"/>
        <end position="133"/>
    </location>
</feature>
<feature type="transmembrane region" description="Helical" evidence="1">
    <location>
        <begin position="37"/>
        <end position="59"/>
    </location>
</feature>
<keyword evidence="1" id="KW-0812">Transmembrane</keyword>
<evidence type="ECO:0000256" key="1">
    <source>
        <dbReference type="SAM" id="Phobius"/>
    </source>
</evidence>
<comment type="caution">
    <text evidence="2">The sequence shown here is derived from an EMBL/GenBank/DDBJ whole genome shotgun (WGS) entry which is preliminary data.</text>
</comment>
<keyword evidence="1" id="KW-1133">Transmembrane helix</keyword>
<dbReference type="EMBL" id="LBPI01000002">
    <property type="protein sequence ID" value="KKP55340.1"/>
    <property type="molecule type" value="Genomic_DNA"/>
</dbReference>
<dbReference type="AlphaFoldDB" id="A0A0G0CWA4"/>
<evidence type="ECO:0000313" key="3">
    <source>
        <dbReference type="Proteomes" id="UP000034488"/>
    </source>
</evidence>
<name>A0A0G0CWA4_9BACT</name>
<sequence>MEVHSTLSLALMLLLFASNLSIFLALGSEEGIKINNWVYIPYQNFLSTLILGSLFQLTVLLSKEKALGQGDVRIAIIVGLLIGYNNIIYWSYITVFSALFYGLIIAYKKKKFKGLKIPFVPFMVLGTMIVILINI</sequence>
<dbReference type="Proteomes" id="UP000034488">
    <property type="component" value="Unassembled WGS sequence"/>
</dbReference>
<organism evidence="2 3">
    <name type="scientific">candidate division WS6 bacterium GW2011_GWB1_33_6</name>
    <dbReference type="NCBI Taxonomy" id="1619088"/>
    <lineage>
        <taxon>Bacteria</taxon>
        <taxon>Candidatus Dojkabacteria</taxon>
    </lineage>
</organism>
<evidence type="ECO:0000313" key="2">
    <source>
        <dbReference type="EMBL" id="KKP55340.1"/>
    </source>
</evidence>
<keyword evidence="1" id="KW-0472">Membrane</keyword>
<accession>A0A0G0CWA4</accession>
<proteinExistence type="predicted"/>
<protein>
    <submittedName>
        <fullName evidence="2">Type 4 prepilin-like protein leader peptide-processing enzyme</fullName>
    </submittedName>
</protein>
<reference evidence="2 3" key="1">
    <citation type="journal article" date="2015" name="Nature">
        <title>rRNA introns, odd ribosomes, and small enigmatic genomes across a large radiation of phyla.</title>
        <authorList>
            <person name="Brown C.T."/>
            <person name="Hug L.A."/>
            <person name="Thomas B.C."/>
            <person name="Sharon I."/>
            <person name="Castelle C.J."/>
            <person name="Singh A."/>
            <person name="Wilkins M.J."/>
            <person name="Williams K.H."/>
            <person name="Banfield J.F."/>
        </authorList>
    </citation>
    <scope>NUCLEOTIDE SEQUENCE [LARGE SCALE GENOMIC DNA]</scope>
</reference>
<feature type="transmembrane region" description="Helical" evidence="1">
    <location>
        <begin position="89"/>
        <end position="107"/>
    </location>
</feature>
<gene>
    <name evidence="2" type="ORF">UR47_C0002G0057</name>
</gene>